<comment type="caution">
    <text evidence="2">The sequence shown here is derived from an EMBL/GenBank/DDBJ whole genome shotgun (WGS) entry which is preliminary data.</text>
</comment>
<evidence type="ECO:0000313" key="2">
    <source>
        <dbReference type="EMBL" id="KAF7142365.1"/>
    </source>
</evidence>
<organism evidence="2 3">
    <name type="scientific">Rhododendron simsii</name>
    <name type="common">Sims's rhododendron</name>
    <dbReference type="NCBI Taxonomy" id="118357"/>
    <lineage>
        <taxon>Eukaryota</taxon>
        <taxon>Viridiplantae</taxon>
        <taxon>Streptophyta</taxon>
        <taxon>Embryophyta</taxon>
        <taxon>Tracheophyta</taxon>
        <taxon>Spermatophyta</taxon>
        <taxon>Magnoliopsida</taxon>
        <taxon>eudicotyledons</taxon>
        <taxon>Gunneridae</taxon>
        <taxon>Pentapetalae</taxon>
        <taxon>asterids</taxon>
        <taxon>Ericales</taxon>
        <taxon>Ericaceae</taxon>
        <taxon>Ericoideae</taxon>
        <taxon>Rhodoreae</taxon>
        <taxon>Rhododendron</taxon>
    </lineage>
</organism>
<dbReference type="Proteomes" id="UP000626092">
    <property type="component" value="Unassembled WGS sequence"/>
</dbReference>
<keyword evidence="1" id="KW-0472">Membrane</keyword>
<proteinExistence type="predicted"/>
<evidence type="ECO:0000313" key="3">
    <source>
        <dbReference type="Proteomes" id="UP000626092"/>
    </source>
</evidence>
<feature type="transmembrane region" description="Helical" evidence="1">
    <location>
        <begin position="109"/>
        <end position="133"/>
    </location>
</feature>
<dbReference type="EMBL" id="WJXA01000005">
    <property type="protein sequence ID" value="KAF7142365.1"/>
    <property type="molecule type" value="Genomic_DNA"/>
</dbReference>
<sequence length="378" mass="42003">MSLVLTAICCVDATDVSVMAAAAATLLVQSAAHSCSAVLLLIMVLCINFLVSCAVISMMARSKAKARKSVVPPMKVQVNKGALVHEGSSSQKEQRKPSAFAVYPRASTICVILLSAVVLAACHFCAVSVVLLMLQLFHIVLSAVMNSSSLLSPAAATVLVVLGLWSVDVLCILMLLFYAAVFCCYINLAAELFWWCPRLLHKVASADADRFKLLLPTSVGYPVRFNLHEVWHREMVFWKMNEDWRASKSTLVRKVRMKEKTSEQFKKDMERIERDKPNSSSTNLKEDALSQVLGPEKRGRLRTFGKGVTLTRLTILSQMNGQFDALREENVQLRSEMSYVKNTVEELKKSQVDWLKEKIDISSLFARDGDHDLASVGR</sequence>
<protein>
    <submittedName>
        <fullName evidence="2">Uncharacterized protein</fullName>
    </submittedName>
</protein>
<reference evidence="2" key="1">
    <citation type="submission" date="2019-11" db="EMBL/GenBank/DDBJ databases">
        <authorList>
            <person name="Liu Y."/>
            <person name="Hou J."/>
            <person name="Li T.-Q."/>
            <person name="Guan C.-H."/>
            <person name="Wu X."/>
            <person name="Wu H.-Z."/>
            <person name="Ling F."/>
            <person name="Zhang R."/>
            <person name="Shi X.-G."/>
            <person name="Ren J.-P."/>
            <person name="Chen E.-F."/>
            <person name="Sun J.-M."/>
        </authorList>
    </citation>
    <scope>NUCLEOTIDE SEQUENCE</scope>
    <source>
        <strain evidence="2">Adult_tree_wgs_1</strain>
        <tissue evidence="2">Leaves</tissue>
    </source>
</reference>
<evidence type="ECO:0000256" key="1">
    <source>
        <dbReference type="SAM" id="Phobius"/>
    </source>
</evidence>
<feature type="transmembrane region" description="Helical" evidence="1">
    <location>
        <begin position="36"/>
        <end position="60"/>
    </location>
</feature>
<feature type="transmembrane region" description="Helical" evidence="1">
    <location>
        <begin position="139"/>
        <end position="165"/>
    </location>
</feature>
<dbReference type="AlphaFoldDB" id="A0A834GXJ0"/>
<accession>A0A834GXJ0</accession>
<gene>
    <name evidence="2" type="ORF">RHSIM_Rhsim05G0103700</name>
</gene>
<feature type="transmembrane region" description="Helical" evidence="1">
    <location>
        <begin position="172"/>
        <end position="195"/>
    </location>
</feature>
<keyword evidence="1" id="KW-0812">Transmembrane</keyword>
<keyword evidence="3" id="KW-1185">Reference proteome</keyword>
<name>A0A834GXJ0_RHOSS</name>
<keyword evidence="1" id="KW-1133">Transmembrane helix</keyword>
<dbReference type="OrthoDB" id="1111770at2759"/>